<evidence type="ECO:0000313" key="3">
    <source>
        <dbReference type="EMBL" id="MFC2999596.1"/>
    </source>
</evidence>
<accession>A0ABV7BSB9</accession>
<sequence>MRRLLLAALLLPPAALAETLDGISFEAPAGWQRQEQRGGLVFTRPLPAEPGRRAARPGNAMIVLRRPGPATGDFEAAMNGWARAPEQLAEARPRRRDGETLEGGRFRIEERSGSRPTLRAVHIGLEQQGRRVLLALLLVNPPREAGRAARQDFAAMVRSLRLNGDGRGFVLDPPRGGGAKLEGHFTRMQTGVVPNAFGGMDFRADMRSLTFSPDGLFRSDPPAAQSLAEACAAEPRGCGTYTLSGGTITLREVEDEFGRVSRRTLPIARQSNGITLDGANWRRVEPFAPGTRLDGLWRHTFASSGSTAFSSGSVAVERSLALSRDGSYRRTGWSGASSTSEVGGGRSGVTTSAPRRDSSGRYELSGHVLLLRDEAGREERLSIFRGDPDSENLLVINGQNYLRR</sequence>
<evidence type="ECO:0000313" key="4">
    <source>
        <dbReference type="Proteomes" id="UP001595420"/>
    </source>
</evidence>
<comment type="caution">
    <text evidence="3">The sequence shown here is derived from an EMBL/GenBank/DDBJ whole genome shotgun (WGS) entry which is preliminary data.</text>
</comment>
<gene>
    <name evidence="3" type="ORF">ACFOD3_06820</name>
</gene>
<protein>
    <submittedName>
        <fullName evidence="3">Uncharacterized protein</fullName>
    </submittedName>
</protein>
<dbReference type="RefSeq" id="WP_216835694.1">
    <property type="nucleotide sequence ID" value="NZ_JAFNJS010000002.1"/>
</dbReference>
<feature type="signal peptide" evidence="2">
    <location>
        <begin position="1"/>
        <end position="17"/>
    </location>
</feature>
<proteinExistence type="predicted"/>
<feature type="region of interest" description="Disordered" evidence="1">
    <location>
        <begin position="327"/>
        <end position="360"/>
    </location>
</feature>
<keyword evidence="4" id="KW-1185">Reference proteome</keyword>
<keyword evidence="2" id="KW-0732">Signal</keyword>
<dbReference type="Proteomes" id="UP001595420">
    <property type="component" value="Unassembled WGS sequence"/>
</dbReference>
<evidence type="ECO:0000256" key="2">
    <source>
        <dbReference type="SAM" id="SignalP"/>
    </source>
</evidence>
<reference evidence="4" key="1">
    <citation type="journal article" date="2019" name="Int. J. Syst. Evol. Microbiol.">
        <title>The Global Catalogue of Microorganisms (GCM) 10K type strain sequencing project: providing services to taxonomists for standard genome sequencing and annotation.</title>
        <authorList>
            <consortium name="The Broad Institute Genomics Platform"/>
            <consortium name="The Broad Institute Genome Sequencing Center for Infectious Disease"/>
            <person name="Wu L."/>
            <person name="Ma J."/>
        </authorList>
    </citation>
    <scope>NUCLEOTIDE SEQUENCE [LARGE SCALE GENOMIC DNA]</scope>
    <source>
        <strain evidence="4">CGMCC 1.16855</strain>
    </source>
</reference>
<name>A0ABV7BSB9_9PROT</name>
<organism evidence="3 4">
    <name type="scientific">Falsiroseomonas tokyonensis</name>
    <dbReference type="NCBI Taxonomy" id="430521"/>
    <lineage>
        <taxon>Bacteria</taxon>
        <taxon>Pseudomonadati</taxon>
        <taxon>Pseudomonadota</taxon>
        <taxon>Alphaproteobacteria</taxon>
        <taxon>Acetobacterales</taxon>
        <taxon>Roseomonadaceae</taxon>
        <taxon>Falsiroseomonas</taxon>
    </lineage>
</organism>
<evidence type="ECO:0000256" key="1">
    <source>
        <dbReference type="SAM" id="MobiDB-lite"/>
    </source>
</evidence>
<feature type="chain" id="PRO_5046162605" evidence="2">
    <location>
        <begin position="18"/>
        <end position="404"/>
    </location>
</feature>
<dbReference type="EMBL" id="JBHRSB010000002">
    <property type="protein sequence ID" value="MFC2999596.1"/>
    <property type="molecule type" value="Genomic_DNA"/>
</dbReference>